<dbReference type="Gene3D" id="2.60.40.10">
    <property type="entry name" value="Immunoglobulins"/>
    <property type="match status" value="1"/>
</dbReference>
<evidence type="ECO:0000313" key="4">
    <source>
        <dbReference type="Proteomes" id="UP000184474"/>
    </source>
</evidence>
<dbReference type="SUPFAM" id="SSF81296">
    <property type="entry name" value="E set domains"/>
    <property type="match status" value="1"/>
</dbReference>
<dbReference type="STRING" id="156994.SAMN04488028_11141"/>
<evidence type="ECO:0000259" key="2">
    <source>
        <dbReference type="Pfam" id="PF17116"/>
    </source>
</evidence>
<keyword evidence="4" id="KW-1185">Reference proteome</keyword>
<accession>A0A1M6WC38</accession>
<dbReference type="InterPro" id="IPR031345">
    <property type="entry name" value="T9SS_Plug_N"/>
</dbReference>
<gene>
    <name evidence="3" type="ORF">SAMN04488028_11141</name>
</gene>
<protein>
    <recommendedName>
        <fullName evidence="2">Type 9 secretion system plug protein N-terminal domain-containing protein</fullName>
    </recommendedName>
</protein>
<name>A0A1M6WC38_REIAG</name>
<dbReference type="InterPro" id="IPR014756">
    <property type="entry name" value="Ig_E-set"/>
</dbReference>
<dbReference type="RefSeq" id="WP_084190675.1">
    <property type="nucleotide sequence ID" value="NZ_FRAA01000011.1"/>
</dbReference>
<dbReference type="EMBL" id="FRAA01000011">
    <property type="protein sequence ID" value="SHK91307.1"/>
    <property type="molecule type" value="Genomic_DNA"/>
</dbReference>
<dbReference type="InterPro" id="IPR013783">
    <property type="entry name" value="Ig-like_fold"/>
</dbReference>
<sequence>MIQISNRRHFTLHFVLFLWFTLQCFHGAAQNGEVYENKKYDKAVGVVQLYPILNVGNQEMQPPIVHLQQTTELMLQFDMLTEEYDNLQAKIIHCNADWTQSVLNDIEFLYDYNTFDLRDFDYSENTLQLYVNYWMKMPKVKVSGNYIVQVYHDSRPDEVVLTRRFIVYEQLVNLDPGLRSSTSVRYRQTNQQIDFALSYPSLQVNNPMSDFKIVLLQNHRWDNAVQGLLPTSINQAASKLEYRHFNAENNFRGGNEFRFFDIRVYNFRGMNVGRVDKGARSIDAYVMRDKSRNQSVYSHSMDMNGSFYITTNEAAASYLQADYINVHFDLAVQKIPEDIYVIGAFNNWRKDQFSRLTYNAQSQSYQAETLLKQGFYDYMYWVDGENPYRFEGSFYQTQNDYEIIVYYRGFTDLADRVVGYTSVETEF</sequence>
<organism evidence="3 4">
    <name type="scientific">Reichenbachiella agariperforans</name>
    <dbReference type="NCBI Taxonomy" id="156994"/>
    <lineage>
        <taxon>Bacteria</taxon>
        <taxon>Pseudomonadati</taxon>
        <taxon>Bacteroidota</taxon>
        <taxon>Cytophagia</taxon>
        <taxon>Cytophagales</taxon>
        <taxon>Reichenbachiellaceae</taxon>
        <taxon>Reichenbachiella</taxon>
    </lineage>
</organism>
<dbReference type="Pfam" id="PF17116">
    <property type="entry name" value="T9SS_plug_1st"/>
    <property type="match status" value="1"/>
</dbReference>
<proteinExistence type="predicted"/>
<dbReference type="AlphaFoldDB" id="A0A1M6WC38"/>
<feature type="chain" id="PRO_5009921976" description="Type 9 secretion system plug protein N-terminal domain-containing protein" evidence="1">
    <location>
        <begin position="29"/>
        <end position="427"/>
    </location>
</feature>
<evidence type="ECO:0000313" key="3">
    <source>
        <dbReference type="EMBL" id="SHK91307.1"/>
    </source>
</evidence>
<feature type="signal peptide" evidence="1">
    <location>
        <begin position="1"/>
        <end position="28"/>
    </location>
</feature>
<keyword evidence="1" id="KW-0732">Signal</keyword>
<evidence type="ECO:0000256" key="1">
    <source>
        <dbReference type="SAM" id="SignalP"/>
    </source>
</evidence>
<feature type="domain" description="Type 9 secretion system plug protein N-terminal" evidence="2">
    <location>
        <begin position="56"/>
        <end position="169"/>
    </location>
</feature>
<dbReference type="Proteomes" id="UP000184474">
    <property type="component" value="Unassembled WGS sequence"/>
</dbReference>
<reference evidence="4" key="1">
    <citation type="submission" date="2016-11" db="EMBL/GenBank/DDBJ databases">
        <authorList>
            <person name="Varghese N."/>
            <person name="Submissions S."/>
        </authorList>
    </citation>
    <scope>NUCLEOTIDE SEQUENCE [LARGE SCALE GENOMIC DNA]</scope>
    <source>
        <strain evidence="4">DSM 26134</strain>
    </source>
</reference>